<evidence type="ECO:0008006" key="2">
    <source>
        <dbReference type="Google" id="ProtNLM"/>
    </source>
</evidence>
<dbReference type="AlphaFoldDB" id="A0A382J6F2"/>
<dbReference type="InterPro" id="IPR027417">
    <property type="entry name" value="P-loop_NTPase"/>
</dbReference>
<feature type="non-terminal residue" evidence="1">
    <location>
        <position position="55"/>
    </location>
</feature>
<reference evidence="1" key="1">
    <citation type="submission" date="2018-05" db="EMBL/GenBank/DDBJ databases">
        <authorList>
            <person name="Lanie J.A."/>
            <person name="Ng W.-L."/>
            <person name="Kazmierczak K.M."/>
            <person name="Andrzejewski T.M."/>
            <person name="Davidsen T.M."/>
            <person name="Wayne K.J."/>
            <person name="Tettelin H."/>
            <person name="Glass J.I."/>
            <person name="Rusch D."/>
            <person name="Podicherti R."/>
            <person name="Tsui H.-C.T."/>
            <person name="Winkler M.E."/>
        </authorList>
    </citation>
    <scope>NUCLEOTIDE SEQUENCE</scope>
</reference>
<dbReference type="SUPFAM" id="SSF52540">
    <property type="entry name" value="P-loop containing nucleoside triphosphate hydrolases"/>
    <property type="match status" value="1"/>
</dbReference>
<accession>A0A382J6F2</accession>
<organism evidence="1">
    <name type="scientific">marine metagenome</name>
    <dbReference type="NCBI Taxonomy" id="408172"/>
    <lineage>
        <taxon>unclassified sequences</taxon>
        <taxon>metagenomes</taxon>
        <taxon>ecological metagenomes</taxon>
    </lineage>
</organism>
<evidence type="ECO:0000313" key="1">
    <source>
        <dbReference type="EMBL" id="SVC07640.1"/>
    </source>
</evidence>
<name>A0A382J6F2_9ZZZZ</name>
<dbReference type="EMBL" id="UINC01072186">
    <property type="protein sequence ID" value="SVC07640.1"/>
    <property type="molecule type" value="Genomic_DNA"/>
</dbReference>
<proteinExistence type="predicted"/>
<sequence>MKLNVRFDKFGNNSKTVFFLPGLHVIYGESGVGKTAFLSALMGGEADPEQNFTIE</sequence>
<gene>
    <name evidence="1" type="ORF">METZ01_LOCUS260494</name>
</gene>
<protein>
    <recommendedName>
        <fullName evidence="2">Rad50/SbcC-type AAA domain-containing protein</fullName>
    </recommendedName>
</protein>